<feature type="domain" description="Cation efflux protein transmembrane" evidence="7">
    <location>
        <begin position="19"/>
        <end position="229"/>
    </location>
</feature>
<dbReference type="GO" id="GO:0006829">
    <property type="term" value="P:zinc ion transport"/>
    <property type="evidence" value="ECO:0007669"/>
    <property type="project" value="InterPro"/>
</dbReference>
<proteinExistence type="predicted"/>
<evidence type="ECO:0000313" key="8">
    <source>
        <dbReference type="EMBL" id="TQL33492.1"/>
    </source>
</evidence>
<evidence type="ECO:0000256" key="4">
    <source>
        <dbReference type="ARBA" id="ARBA00022989"/>
    </source>
</evidence>
<evidence type="ECO:0000256" key="2">
    <source>
        <dbReference type="ARBA" id="ARBA00022448"/>
    </source>
</evidence>
<comment type="caution">
    <text evidence="8">The sequence shown here is derived from an EMBL/GenBank/DDBJ whole genome shotgun (WGS) entry which is preliminary data.</text>
</comment>
<evidence type="ECO:0000259" key="7">
    <source>
        <dbReference type="Pfam" id="PF01545"/>
    </source>
</evidence>
<evidence type="ECO:0000256" key="1">
    <source>
        <dbReference type="ARBA" id="ARBA00004141"/>
    </source>
</evidence>
<keyword evidence="3 6" id="KW-0812">Transmembrane</keyword>
<sequence length="323" mass="34161">MPDQAAAAAAPKPASLLTVLVALAANALIAVAKSVAALITGSASMVAEAAHSWADTGNEVFLLIAERTSQRPSDKLHPYGYGRAAYVWSMFAAFGLFVAGAGVSVWHGITSLDAPETGDTDYLVAYVVLAIAFVLEGTSFRQAVRQARTDGAKMGLRPLRFIERTSNPTLRAVFVEDASALIGLLLAGAGLALHQITGDPVYDALGSIAVGLLLGVMAVFLIRRNLDFLVGQPVLPAVRENMLRALYDNPEIEKVTFVHPEFVGPARVLLIAAVDLTGNRSEDEVAAVVNRVEQELTAVQFVDQAVLTLSTPGMPALPRPPRP</sequence>
<accession>A0A542XCC9</accession>
<feature type="transmembrane region" description="Helical" evidence="6">
    <location>
        <begin position="204"/>
        <end position="222"/>
    </location>
</feature>
<gene>
    <name evidence="8" type="ORF">FB554_1639</name>
</gene>
<reference evidence="8 9" key="1">
    <citation type="submission" date="2019-06" db="EMBL/GenBank/DDBJ databases">
        <title>Sequencing the genomes of 1000 actinobacteria strains.</title>
        <authorList>
            <person name="Klenk H.-P."/>
        </authorList>
    </citation>
    <scope>NUCLEOTIDE SEQUENCE [LARGE SCALE GENOMIC DNA]</scope>
    <source>
        <strain evidence="8 9">DSM 24617</strain>
    </source>
</reference>
<dbReference type="InterPro" id="IPR002524">
    <property type="entry name" value="Cation_efflux"/>
</dbReference>
<evidence type="ECO:0000313" key="9">
    <source>
        <dbReference type="Proteomes" id="UP000318336"/>
    </source>
</evidence>
<feature type="transmembrane region" description="Helical" evidence="6">
    <location>
        <begin position="16"/>
        <end position="39"/>
    </location>
</feature>
<evidence type="ECO:0000256" key="6">
    <source>
        <dbReference type="SAM" id="Phobius"/>
    </source>
</evidence>
<dbReference type="InterPro" id="IPR058533">
    <property type="entry name" value="Cation_efflux_TM"/>
</dbReference>
<keyword evidence="5 6" id="KW-0472">Membrane</keyword>
<comment type="subcellular location">
    <subcellularLocation>
        <location evidence="1">Membrane</location>
        <topology evidence="1">Multi-pass membrane protein</topology>
    </subcellularLocation>
</comment>
<dbReference type="Proteomes" id="UP000318336">
    <property type="component" value="Unassembled WGS sequence"/>
</dbReference>
<dbReference type="GO" id="GO:0008324">
    <property type="term" value="F:monoatomic cation transmembrane transporter activity"/>
    <property type="evidence" value="ECO:0007669"/>
    <property type="project" value="InterPro"/>
</dbReference>
<organism evidence="8 9">
    <name type="scientific">Barrientosiimonas humi</name>
    <dbReference type="NCBI Taxonomy" id="999931"/>
    <lineage>
        <taxon>Bacteria</taxon>
        <taxon>Bacillati</taxon>
        <taxon>Actinomycetota</taxon>
        <taxon>Actinomycetes</taxon>
        <taxon>Micrococcales</taxon>
        <taxon>Dermacoccaceae</taxon>
        <taxon>Barrientosiimonas</taxon>
    </lineage>
</organism>
<dbReference type="SUPFAM" id="SSF161111">
    <property type="entry name" value="Cation efflux protein transmembrane domain-like"/>
    <property type="match status" value="1"/>
</dbReference>
<dbReference type="PANTHER" id="PTHR13414">
    <property type="entry name" value="HUEL-CATION TRANSPORTER"/>
    <property type="match status" value="1"/>
</dbReference>
<dbReference type="InterPro" id="IPR040177">
    <property type="entry name" value="SLC30A9"/>
</dbReference>
<dbReference type="Gene3D" id="1.20.1510.10">
    <property type="entry name" value="Cation efflux protein transmembrane domain"/>
    <property type="match status" value="1"/>
</dbReference>
<dbReference type="PANTHER" id="PTHR13414:SF9">
    <property type="entry name" value="PROTON-COUPLED ZINC ANTIPORTER SLC30A9, MITOCHONDRIAL"/>
    <property type="match status" value="1"/>
</dbReference>
<keyword evidence="9" id="KW-1185">Reference proteome</keyword>
<protein>
    <submittedName>
        <fullName evidence="8">Cation diffusion facilitator family transporter</fullName>
    </submittedName>
</protein>
<keyword evidence="2" id="KW-0813">Transport</keyword>
<dbReference type="AlphaFoldDB" id="A0A542XCC9"/>
<name>A0A542XCC9_9MICO</name>
<feature type="transmembrane region" description="Helical" evidence="6">
    <location>
        <begin position="123"/>
        <end position="144"/>
    </location>
</feature>
<keyword evidence="4 6" id="KW-1133">Transmembrane helix</keyword>
<dbReference type="Pfam" id="PF01545">
    <property type="entry name" value="Cation_efflux"/>
    <property type="match status" value="1"/>
</dbReference>
<dbReference type="RefSeq" id="WP_142005495.1">
    <property type="nucleotide sequence ID" value="NZ_CAJTBP010000001.1"/>
</dbReference>
<evidence type="ECO:0000256" key="5">
    <source>
        <dbReference type="ARBA" id="ARBA00023136"/>
    </source>
</evidence>
<feature type="transmembrane region" description="Helical" evidence="6">
    <location>
        <begin position="85"/>
        <end position="103"/>
    </location>
</feature>
<dbReference type="NCBIfam" id="TIGR01297">
    <property type="entry name" value="CDF"/>
    <property type="match status" value="1"/>
</dbReference>
<dbReference type="GO" id="GO:0016020">
    <property type="term" value="C:membrane"/>
    <property type="evidence" value="ECO:0007669"/>
    <property type="project" value="UniProtKB-SubCell"/>
</dbReference>
<dbReference type="OrthoDB" id="9806522at2"/>
<dbReference type="EMBL" id="VFOK01000001">
    <property type="protein sequence ID" value="TQL33492.1"/>
    <property type="molecule type" value="Genomic_DNA"/>
</dbReference>
<evidence type="ECO:0000256" key="3">
    <source>
        <dbReference type="ARBA" id="ARBA00022692"/>
    </source>
</evidence>
<dbReference type="InterPro" id="IPR027469">
    <property type="entry name" value="Cation_efflux_TMD_sf"/>
</dbReference>
<feature type="transmembrane region" description="Helical" evidence="6">
    <location>
        <begin position="170"/>
        <end position="192"/>
    </location>
</feature>